<organism evidence="2 3">
    <name type="scientific">Favolaschia claudopus</name>
    <dbReference type="NCBI Taxonomy" id="2862362"/>
    <lineage>
        <taxon>Eukaryota</taxon>
        <taxon>Fungi</taxon>
        <taxon>Dikarya</taxon>
        <taxon>Basidiomycota</taxon>
        <taxon>Agaricomycotina</taxon>
        <taxon>Agaricomycetes</taxon>
        <taxon>Agaricomycetidae</taxon>
        <taxon>Agaricales</taxon>
        <taxon>Marasmiineae</taxon>
        <taxon>Mycenaceae</taxon>
        <taxon>Favolaschia</taxon>
    </lineage>
</organism>
<evidence type="ECO:0000313" key="2">
    <source>
        <dbReference type="EMBL" id="KAK6974106.1"/>
    </source>
</evidence>
<name>A0AAV9Z7L8_9AGAR</name>
<dbReference type="Proteomes" id="UP001362999">
    <property type="component" value="Unassembled WGS sequence"/>
</dbReference>
<gene>
    <name evidence="2" type="ORF">R3P38DRAFT_3335892</name>
</gene>
<accession>A0AAV9Z7L8</accession>
<feature type="region of interest" description="Disordered" evidence="1">
    <location>
        <begin position="1"/>
        <end position="62"/>
    </location>
</feature>
<evidence type="ECO:0000256" key="1">
    <source>
        <dbReference type="SAM" id="MobiDB-lite"/>
    </source>
</evidence>
<evidence type="ECO:0000313" key="3">
    <source>
        <dbReference type="Proteomes" id="UP001362999"/>
    </source>
</evidence>
<comment type="caution">
    <text evidence="2">The sequence shown here is derived from an EMBL/GenBank/DDBJ whole genome shotgun (WGS) entry which is preliminary data.</text>
</comment>
<dbReference type="AlphaFoldDB" id="A0AAV9Z7L8"/>
<dbReference type="EMBL" id="JAWWNJ010000188">
    <property type="protein sequence ID" value="KAK6974106.1"/>
    <property type="molecule type" value="Genomic_DNA"/>
</dbReference>
<reference evidence="2 3" key="1">
    <citation type="journal article" date="2024" name="J Genomics">
        <title>Draft genome sequencing and assembly of Favolaschia claudopus CIRM-BRFM 2984 isolated from oak limbs.</title>
        <authorList>
            <person name="Navarro D."/>
            <person name="Drula E."/>
            <person name="Chaduli D."/>
            <person name="Cazenave R."/>
            <person name="Ahrendt S."/>
            <person name="Wang J."/>
            <person name="Lipzen A."/>
            <person name="Daum C."/>
            <person name="Barry K."/>
            <person name="Grigoriev I.V."/>
            <person name="Favel A."/>
            <person name="Rosso M.N."/>
            <person name="Martin F."/>
        </authorList>
    </citation>
    <scope>NUCLEOTIDE SEQUENCE [LARGE SCALE GENOMIC DNA]</scope>
    <source>
        <strain evidence="2 3">CIRM-BRFM 2984</strain>
    </source>
</reference>
<proteinExistence type="predicted"/>
<sequence>MHPVHSGIYPPPNYPPSGFQGHISNDPVPPRFASTVEQTPAPHLAGNTKLSESEDAPNPSTLDFPIGYARREHWDKTKWVWRSRGDVWHNDQSAEVRNCQGVFRCGGCDRLTQKQIRAGCTNRTSRVFRYLHYGDHSTHRQGATAHELRTGDINPGLIPLADISPTLANPKSARYAVGKSQARLGITSHSAKGGLASIGAIGDLEERLPTPFIIASSLAKPTHITFQTPVMDEIIGEMVDSWLRDYSAGPTAGHLSFFQLGTLLATCAYSMMSNEWTVDAAHHRPHFAHLFKAIIKHAGARFERKLLLSVNAIISTIPSFSSLSRAAQAAERQQLVKEAEEAVVGCEVHFWRSADRIKKTHYLVPPKQTHIFEDGLRELISPNTTLERFNIVVQELKGAFPRTVNWFSWWDRGSVAAMIFPARRTVPSELVRKVPSTTNPIEHQHSLLHHGVGKHQELIPGIEKLYLHVREMEKKHTAINVVQVGFAQFLLL</sequence>
<keyword evidence="3" id="KW-1185">Reference proteome</keyword>
<protein>
    <submittedName>
        <fullName evidence="2">Uncharacterized protein</fullName>
    </submittedName>
</protein>